<dbReference type="Proteomes" id="UP000318288">
    <property type="component" value="Unassembled WGS sequence"/>
</dbReference>
<comment type="caution">
    <text evidence="1">The sequence shown here is derived from an EMBL/GenBank/DDBJ whole genome shotgun (WGS) entry which is preliminary data.</text>
</comment>
<sequence length="82" mass="8848">MAVPQRVTQQGPAVLDANEIFAMIKVIRKSRGSLVEFGWLGASYPADADIDHYLRCESTGSLLLATPGVMDSHTENSAQTGR</sequence>
<gene>
    <name evidence="1" type="ORF">Poly51_11060</name>
</gene>
<keyword evidence="2" id="KW-1185">Reference proteome</keyword>
<proteinExistence type="predicted"/>
<reference evidence="1 2" key="1">
    <citation type="submission" date="2019-02" db="EMBL/GenBank/DDBJ databases">
        <title>Deep-cultivation of Planctomycetes and their phenomic and genomic characterization uncovers novel biology.</title>
        <authorList>
            <person name="Wiegand S."/>
            <person name="Jogler M."/>
            <person name="Boedeker C."/>
            <person name="Pinto D."/>
            <person name="Vollmers J."/>
            <person name="Rivas-Marin E."/>
            <person name="Kohn T."/>
            <person name="Peeters S.H."/>
            <person name="Heuer A."/>
            <person name="Rast P."/>
            <person name="Oberbeckmann S."/>
            <person name="Bunk B."/>
            <person name="Jeske O."/>
            <person name="Meyerdierks A."/>
            <person name="Storesund J.E."/>
            <person name="Kallscheuer N."/>
            <person name="Luecker S."/>
            <person name="Lage O.M."/>
            <person name="Pohl T."/>
            <person name="Merkel B.J."/>
            <person name="Hornburger P."/>
            <person name="Mueller R.-W."/>
            <person name="Bruemmer F."/>
            <person name="Labrenz M."/>
            <person name="Spormann A.M."/>
            <person name="Op Den Camp H."/>
            <person name="Overmann J."/>
            <person name="Amann R."/>
            <person name="Jetten M.S.M."/>
            <person name="Mascher T."/>
            <person name="Medema M.H."/>
            <person name="Devos D.P."/>
            <person name="Kaster A.-K."/>
            <person name="Ovreas L."/>
            <person name="Rohde M."/>
            <person name="Galperin M.Y."/>
            <person name="Jogler C."/>
        </authorList>
    </citation>
    <scope>NUCLEOTIDE SEQUENCE [LARGE SCALE GENOMIC DNA]</scope>
    <source>
        <strain evidence="1 2">Poly51</strain>
    </source>
</reference>
<protein>
    <submittedName>
        <fullName evidence="1">Uncharacterized protein</fullName>
    </submittedName>
</protein>
<evidence type="ECO:0000313" key="2">
    <source>
        <dbReference type="Proteomes" id="UP000318288"/>
    </source>
</evidence>
<accession>A0A5C6FJ36</accession>
<dbReference type="AlphaFoldDB" id="A0A5C6FJ36"/>
<dbReference type="EMBL" id="SJPW01000001">
    <property type="protein sequence ID" value="TWU60825.1"/>
    <property type="molecule type" value="Genomic_DNA"/>
</dbReference>
<organism evidence="1 2">
    <name type="scientific">Rubripirellula tenax</name>
    <dbReference type="NCBI Taxonomy" id="2528015"/>
    <lineage>
        <taxon>Bacteria</taxon>
        <taxon>Pseudomonadati</taxon>
        <taxon>Planctomycetota</taxon>
        <taxon>Planctomycetia</taxon>
        <taxon>Pirellulales</taxon>
        <taxon>Pirellulaceae</taxon>
        <taxon>Rubripirellula</taxon>
    </lineage>
</organism>
<evidence type="ECO:0000313" key="1">
    <source>
        <dbReference type="EMBL" id="TWU60825.1"/>
    </source>
</evidence>
<name>A0A5C6FJ36_9BACT</name>